<dbReference type="OrthoDB" id="342454at2759"/>
<dbReference type="EMBL" id="LZPO01117364">
    <property type="protein sequence ID" value="OBS57182.1"/>
    <property type="molecule type" value="Genomic_DNA"/>
</dbReference>
<dbReference type="GO" id="GO:0005634">
    <property type="term" value="C:nucleus"/>
    <property type="evidence" value="ECO:0007669"/>
    <property type="project" value="TreeGrafter"/>
</dbReference>
<reference evidence="2 3" key="1">
    <citation type="submission" date="2016-06" db="EMBL/GenBank/DDBJ databases">
        <title>The Draft Genome Sequence and Annotation of the Desert Woodrat Neotoma lepida.</title>
        <authorList>
            <person name="Campbell M."/>
            <person name="Oakeson K.F."/>
            <person name="Yandell M."/>
            <person name="Halpert J.R."/>
            <person name="Dearing D."/>
        </authorList>
    </citation>
    <scope>NUCLEOTIDE SEQUENCE [LARGE SCALE GENOMIC DNA]</scope>
    <source>
        <strain evidence="2">417</strain>
        <tissue evidence="2">Liver</tissue>
    </source>
</reference>
<feature type="region of interest" description="Disordered" evidence="1">
    <location>
        <begin position="19"/>
        <end position="51"/>
    </location>
</feature>
<comment type="caution">
    <text evidence="2">The sequence shown here is derived from an EMBL/GenBank/DDBJ whole genome shotgun (WGS) entry which is preliminary data.</text>
</comment>
<dbReference type="Gene3D" id="3.90.470.10">
    <property type="entry name" value="Ribosomal protein L22/L17"/>
    <property type="match status" value="1"/>
</dbReference>
<evidence type="ECO:0000313" key="2">
    <source>
        <dbReference type="EMBL" id="OBS57182.1"/>
    </source>
</evidence>
<organism evidence="2 3">
    <name type="scientific">Neotoma lepida</name>
    <name type="common">Desert woodrat</name>
    <dbReference type="NCBI Taxonomy" id="56216"/>
    <lineage>
        <taxon>Eukaryota</taxon>
        <taxon>Metazoa</taxon>
        <taxon>Chordata</taxon>
        <taxon>Craniata</taxon>
        <taxon>Vertebrata</taxon>
        <taxon>Euteleostomi</taxon>
        <taxon>Mammalia</taxon>
        <taxon>Eutheria</taxon>
        <taxon>Euarchontoglires</taxon>
        <taxon>Glires</taxon>
        <taxon>Rodentia</taxon>
        <taxon>Myomorpha</taxon>
        <taxon>Muroidea</taxon>
        <taxon>Cricetidae</taxon>
        <taxon>Neotominae</taxon>
        <taxon>Neotoma</taxon>
    </lineage>
</organism>
<dbReference type="InterPro" id="IPR042858">
    <property type="entry name" value="DNAJC8"/>
</dbReference>
<dbReference type="Proteomes" id="UP000092124">
    <property type="component" value="Unassembled WGS sequence"/>
</dbReference>
<gene>
    <name evidence="2" type="ORF">A6R68_11693</name>
</gene>
<dbReference type="SUPFAM" id="SSF54843">
    <property type="entry name" value="Ribosomal protein L22"/>
    <property type="match status" value="1"/>
</dbReference>
<dbReference type="PANTHER" id="PTHR15606">
    <property type="entry name" value="DNAJ HOMOLOG SUBFAMILY C MEMBER 8/LIPOPOLYSACCHARIDE SPECIFIC RESPONSE-7-RELATED"/>
    <property type="match status" value="1"/>
</dbReference>
<dbReference type="GO" id="GO:0003735">
    <property type="term" value="F:structural constituent of ribosome"/>
    <property type="evidence" value="ECO:0007669"/>
    <property type="project" value="InterPro"/>
</dbReference>
<accession>A0A1A6FVN5</accession>
<sequence length="157" mass="18655">AVYEQTMKLFAELEIKRNEREAKEMHGKKRQSEEEIETQEKAKREKEWQKNFEESWDDRVDSWRNFQANTKGEKGKKNWTCLQPPKVKMEQKPYKIMQIKRFKSSGSLKNTRETAQAIKGMHIRKATKYLKDASLEINHLMLGSKEKCTDGNENFPE</sequence>
<proteinExistence type="predicted"/>
<feature type="non-terminal residue" evidence="2">
    <location>
        <position position="1"/>
    </location>
</feature>
<dbReference type="AlphaFoldDB" id="A0A1A6FVN5"/>
<dbReference type="GO" id="GO:0006412">
    <property type="term" value="P:translation"/>
    <property type="evidence" value="ECO:0007669"/>
    <property type="project" value="InterPro"/>
</dbReference>
<feature type="non-terminal residue" evidence="2">
    <location>
        <position position="157"/>
    </location>
</feature>
<protein>
    <submittedName>
        <fullName evidence="2">Uncharacterized protein</fullName>
    </submittedName>
</protein>
<name>A0A1A6FVN5_NEOLE</name>
<evidence type="ECO:0000313" key="3">
    <source>
        <dbReference type="Proteomes" id="UP000092124"/>
    </source>
</evidence>
<dbReference type="InterPro" id="IPR036394">
    <property type="entry name" value="Ribosomal_uL22_sf"/>
</dbReference>
<dbReference type="STRING" id="56216.A0A1A6FVN5"/>
<dbReference type="PANTHER" id="PTHR15606:SF4">
    <property type="entry name" value="DNAJ HOMOLOG SUBFAMILY C MEMBER 8"/>
    <property type="match status" value="1"/>
</dbReference>
<evidence type="ECO:0000256" key="1">
    <source>
        <dbReference type="SAM" id="MobiDB-lite"/>
    </source>
</evidence>
<dbReference type="GO" id="GO:0005840">
    <property type="term" value="C:ribosome"/>
    <property type="evidence" value="ECO:0007669"/>
    <property type="project" value="InterPro"/>
</dbReference>
<keyword evidence="3" id="KW-1185">Reference proteome</keyword>